<name>A0A0T6BDQ1_9SCAR</name>
<dbReference type="PANTHER" id="PTHR24031">
    <property type="entry name" value="RNA HELICASE"/>
    <property type="match status" value="1"/>
</dbReference>
<accession>A0A0T6BDQ1</accession>
<evidence type="ECO:0000256" key="6">
    <source>
        <dbReference type="RuleBase" id="RU365068"/>
    </source>
</evidence>
<dbReference type="GO" id="GO:0016787">
    <property type="term" value="F:hydrolase activity"/>
    <property type="evidence" value="ECO:0007669"/>
    <property type="project" value="UniProtKB-KW"/>
</dbReference>
<evidence type="ECO:0000313" key="9">
    <source>
        <dbReference type="EMBL" id="KRT85031.1"/>
    </source>
</evidence>
<keyword evidence="1 6" id="KW-0547">Nucleotide-binding</keyword>
<keyword evidence="10" id="KW-1185">Reference proteome</keyword>
<evidence type="ECO:0000256" key="5">
    <source>
        <dbReference type="ARBA" id="ARBA00022884"/>
    </source>
</evidence>
<dbReference type="EC" id="3.6.4.13" evidence="6"/>
<dbReference type="GO" id="GO:0003724">
    <property type="term" value="F:RNA helicase activity"/>
    <property type="evidence" value="ECO:0007669"/>
    <property type="project" value="UniProtKB-EC"/>
</dbReference>
<comment type="similarity">
    <text evidence="6">Belongs to the DEAD box helicase family.</text>
</comment>
<feature type="non-terminal residue" evidence="9">
    <location>
        <position position="1"/>
    </location>
</feature>
<dbReference type="OrthoDB" id="422663at2759"/>
<protein>
    <recommendedName>
        <fullName evidence="6">ATP-dependent RNA helicase</fullName>
        <ecNumber evidence="6">3.6.4.13</ecNumber>
    </recommendedName>
</protein>
<dbReference type="Proteomes" id="UP000051574">
    <property type="component" value="Unassembled WGS sequence"/>
</dbReference>
<comment type="catalytic activity">
    <reaction evidence="6">
        <text>ATP + H2O = ADP + phosphate + H(+)</text>
        <dbReference type="Rhea" id="RHEA:13065"/>
        <dbReference type="ChEBI" id="CHEBI:15377"/>
        <dbReference type="ChEBI" id="CHEBI:15378"/>
        <dbReference type="ChEBI" id="CHEBI:30616"/>
        <dbReference type="ChEBI" id="CHEBI:43474"/>
        <dbReference type="ChEBI" id="CHEBI:456216"/>
        <dbReference type="EC" id="3.6.4.13"/>
    </reaction>
</comment>
<feature type="compositionally biased region" description="Basic and acidic residues" evidence="7">
    <location>
        <begin position="190"/>
        <end position="199"/>
    </location>
</feature>
<comment type="function">
    <text evidence="6">RNA helicase.</text>
</comment>
<evidence type="ECO:0000256" key="1">
    <source>
        <dbReference type="ARBA" id="ARBA00022741"/>
    </source>
</evidence>
<keyword evidence="2 6" id="KW-0378">Hydrolase</keyword>
<evidence type="ECO:0000256" key="7">
    <source>
        <dbReference type="SAM" id="MobiDB-lite"/>
    </source>
</evidence>
<keyword evidence="4 6" id="KW-0067">ATP-binding</keyword>
<gene>
    <name evidence="9" type="ORF">AMK59_1750</name>
</gene>
<evidence type="ECO:0000256" key="2">
    <source>
        <dbReference type="ARBA" id="ARBA00022801"/>
    </source>
</evidence>
<evidence type="ECO:0000256" key="3">
    <source>
        <dbReference type="ARBA" id="ARBA00022806"/>
    </source>
</evidence>
<reference evidence="9 10" key="1">
    <citation type="submission" date="2015-09" db="EMBL/GenBank/DDBJ databases">
        <title>Draft genome of the scarab beetle Oryctes borbonicus.</title>
        <authorList>
            <person name="Meyer J.M."/>
            <person name="Markov G.V."/>
            <person name="Baskaran P."/>
            <person name="Herrmann M."/>
            <person name="Sommer R.J."/>
            <person name="Roedelsperger C."/>
        </authorList>
    </citation>
    <scope>NUCLEOTIDE SEQUENCE [LARGE SCALE GENOMIC DNA]</scope>
    <source>
        <strain evidence="9">OB123</strain>
        <tissue evidence="9">Whole animal</tissue>
    </source>
</reference>
<organism evidence="9 10">
    <name type="scientific">Oryctes borbonicus</name>
    <dbReference type="NCBI Taxonomy" id="1629725"/>
    <lineage>
        <taxon>Eukaryota</taxon>
        <taxon>Metazoa</taxon>
        <taxon>Ecdysozoa</taxon>
        <taxon>Arthropoda</taxon>
        <taxon>Hexapoda</taxon>
        <taxon>Insecta</taxon>
        <taxon>Pterygota</taxon>
        <taxon>Neoptera</taxon>
        <taxon>Endopterygota</taxon>
        <taxon>Coleoptera</taxon>
        <taxon>Polyphaga</taxon>
        <taxon>Scarabaeiformia</taxon>
        <taxon>Scarabaeidae</taxon>
        <taxon>Dynastinae</taxon>
        <taxon>Oryctes</taxon>
    </lineage>
</organism>
<dbReference type="SMART" id="SM01178">
    <property type="entry name" value="DUF4217"/>
    <property type="match status" value="1"/>
</dbReference>
<dbReference type="PROSITE" id="PS51194">
    <property type="entry name" value="HELICASE_CTER"/>
    <property type="match status" value="1"/>
</dbReference>
<evidence type="ECO:0000313" key="10">
    <source>
        <dbReference type="Proteomes" id="UP000051574"/>
    </source>
</evidence>
<feature type="region of interest" description="Disordered" evidence="7">
    <location>
        <begin position="177"/>
        <end position="199"/>
    </location>
</feature>
<dbReference type="GO" id="GO:0003723">
    <property type="term" value="F:RNA binding"/>
    <property type="evidence" value="ECO:0007669"/>
    <property type="project" value="UniProtKB-UniRule"/>
</dbReference>
<comment type="domain">
    <text evidence="6">The Q motif is unique to and characteristic of the DEAD box family of RNA helicases and controls ATP binding and hydrolysis.</text>
</comment>
<proteinExistence type="inferred from homology"/>
<dbReference type="InterPro" id="IPR025313">
    <property type="entry name" value="SPB4-like_CTE"/>
</dbReference>
<dbReference type="InterPro" id="IPR027417">
    <property type="entry name" value="P-loop_NTPase"/>
</dbReference>
<dbReference type="GO" id="GO:0005524">
    <property type="term" value="F:ATP binding"/>
    <property type="evidence" value="ECO:0007669"/>
    <property type="project" value="UniProtKB-UniRule"/>
</dbReference>
<dbReference type="InterPro" id="IPR001650">
    <property type="entry name" value="Helicase_C-like"/>
</dbReference>
<keyword evidence="3 6" id="KW-0347">Helicase</keyword>
<feature type="non-terminal residue" evidence="9">
    <location>
        <position position="199"/>
    </location>
</feature>
<dbReference type="AlphaFoldDB" id="A0A0T6BDQ1"/>
<feature type="domain" description="Helicase C-terminal" evidence="8">
    <location>
        <begin position="1"/>
        <end position="78"/>
    </location>
</feature>
<keyword evidence="5 6" id="KW-0694">RNA-binding</keyword>
<evidence type="ECO:0000256" key="4">
    <source>
        <dbReference type="ARBA" id="ARBA00022840"/>
    </source>
</evidence>
<dbReference type="EMBL" id="LJIG01001909">
    <property type="protein sequence ID" value="KRT85031.1"/>
    <property type="molecule type" value="Genomic_DNA"/>
</dbReference>
<dbReference type="Pfam" id="PF00271">
    <property type="entry name" value="Helicase_C"/>
    <property type="match status" value="1"/>
</dbReference>
<sequence length="199" mass="22912">ARGLDVPEADCIIQYTPPQSDKDYLHRVGRTGRAGKSGSAIIFLTHEEQEYISHLQEHKVFLKKKDPKEYLGHLCNLMDQPKMEEAATALQRYFEHCVIKDKNLHKSACFAYSTWSRFYNSYPTKLRQIFDFKKVNLGHYVTSFALTITPTEVAQIVRGQVANIEKPKLNKKLAIHSEESTENIQQSSASKEKIKQKIR</sequence>
<dbReference type="Pfam" id="PF13959">
    <property type="entry name" value="CTE_SPB4"/>
    <property type="match status" value="1"/>
</dbReference>
<dbReference type="SUPFAM" id="SSF52540">
    <property type="entry name" value="P-loop containing nucleoside triphosphate hydrolases"/>
    <property type="match status" value="1"/>
</dbReference>
<evidence type="ECO:0000259" key="8">
    <source>
        <dbReference type="PROSITE" id="PS51194"/>
    </source>
</evidence>
<comment type="caution">
    <text evidence="9">The sequence shown here is derived from an EMBL/GenBank/DDBJ whole genome shotgun (WGS) entry which is preliminary data.</text>
</comment>
<dbReference type="Gene3D" id="3.40.50.300">
    <property type="entry name" value="P-loop containing nucleotide triphosphate hydrolases"/>
    <property type="match status" value="1"/>
</dbReference>